<dbReference type="PANTHER" id="PTHR11012">
    <property type="entry name" value="PROTEIN KINASE-LIKE DOMAIN-CONTAINING"/>
    <property type="match status" value="1"/>
</dbReference>
<dbReference type="InterPro" id="IPR015897">
    <property type="entry name" value="CHK_kinase-like"/>
</dbReference>
<dbReference type="PANTHER" id="PTHR11012:SF56">
    <property type="entry name" value="CHK KINASE-LIKE DOMAIN-CONTAINING PROTEIN-RELATED"/>
    <property type="match status" value="1"/>
</dbReference>
<dbReference type="EMBL" id="JASPKZ010007523">
    <property type="protein sequence ID" value="KAJ9583830.1"/>
    <property type="molecule type" value="Genomic_DNA"/>
</dbReference>
<evidence type="ECO:0000313" key="2">
    <source>
        <dbReference type="EMBL" id="KAJ9583830.1"/>
    </source>
</evidence>
<feature type="domain" description="CHK kinase-like" evidence="1">
    <location>
        <begin position="136"/>
        <end position="333"/>
    </location>
</feature>
<sequence length="416" mass="48930">MDIEENGDSTFPSWINFEFLTKVLSEVFKKDVSVTNFEIERAVPKGENYLSILYRVMVEYKGSPTRNHAEKYFIIIKTLPESELMKKILTEMDGFQKELYMYTNILPELHRIIKSAKEKNQQISARCLPCPIENVIVLEDLKHVGFQMAMRKEGLDLEHCKLAVRNLARFHAASMALYKIDPSFADKYKEGLFKEYEDEKEKKKSQKDMEDMLYNLAATVEKWEGYEKYAQKLKESTPTMFERMTEIVKPKNNYINVLNHGDCWTNNMLFYYCPKTGKVEDIRFVDFQISRYSSPALDLQYLLCNCPNDEVRFQHKDTLLEEYYFELADYCKAMNLESDLISFEQLKDEFEEKNYFGLMTACLALPIVLAEKDDMPDLKELTEDDGGSFNIDSYSGKRFKEIFKKLLPYYERKGVL</sequence>
<comment type="caution">
    <text evidence="2">The sequence shown here is derived from an EMBL/GenBank/DDBJ whole genome shotgun (WGS) entry which is preliminary data.</text>
</comment>
<dbReference type="Pfam" id="PF02958">
    <property type="entry name" value="EcKL"/>
    <property type="match status" value="1"/>
</dbReference>
<proteinExistence type="predicted"/>
<evidence type="ECO:0000313" key="3">
    <source>
        <dbReference type="Proteomes" id="UP001233999"/>
    </source>
</evidence>
<gene>
    <name evidence="2" type="ORF">L9F63_021833</name>
</gene>
<reference evidence="2" key="2">
    <citation type="submission" date="2023-05" db="EMBL/GenBank/DDBJ databases">
        <authorList>
            <person name="Fouks B."/>
        </authorList>
    </citation>
    <scope>NUCLEOTIDE SEQUENCE</scope>
    <source>
        <strain evidence="2">Stay&amp;Tobe</strain>
        <tissue evidence="2">Testes</tissue>
    </source>
</reference>
<keyword evidence="3" id="KW-1185">Reference proteome</keyword>
<dbReference type="Gene3D" id="3.90.1200.10">
    <property type="match status" value="1"/>
</dbReference>
<accession>A0AAD7ZNS9</accession>
<dbReference type="SMART" id="SM00587">
    <property type="entry name" value="CHK"/>
    <property type="match status" value="1"/>
</dbReference>
<dbReference type="Proteomes" id="UP001233999">
    <property type="component" value="Unassembled WGS sequence"/>
</dbReference>
<dbReference type="SUPFAM" id="SSF56112">
    <property type="entry name" value="Protein kinase-like (PK-like)"/>
    <property type="match status" value="1"/>
</dbReference>
<reference evidence="2" key="1">
    <citation type="journal article" date="2023" name="IScience">
        <title>Live-bearing cockroach genome reveals convergent evolutionary mechanisms linked to viviparity in insects and beyond.</title>
        <authorList>
            <person name="Fouks B."/>
            <person name="Harrison M.C."/>
            <person name="Mikhailova A.A."/>
            <person name="Marchal E."/>
            <person name="English S."/>
            <person name="Carruthers M."/>
            <person name="Jennings E.C."/>
            <person name="Chiamaka E.L."/>
            <person name="Frigard R.A."/>
            <person name="Pippel M."/>
            <person name="Attardo G.M."/>
            <person name="Benoit J.B."/>
            <person name="Bornberg-Bauer E."/>
            <person name="Tobe S.S."/>
        </authorList>
    </citation>
    <scope>NUCLEOTIDE SEQUENCE</scope>
    <source>
        <strain evidence="2">Stay&amp;Tobe</strain>
    </source>
</reference>
<dbReference type="InterPro" id="IPR004119">
    <property type="entry name" value="EcKL"/>
</dbReference>
<organism evidence="2 3">
    <name type="scientific">Diploptera punctata</name>
    <name type="common">Pacific beetle cockroach</name>
    <dbReference type="NCBI Taxonomy" id="6984"/>
    <lineage>
        <taxon>Eukaryota</taxon>
        <taxon>Metazoa</taxon>
        <taxon>Ecdysozoa</taxon>
        <taxon>Arthropoda</taxon>
        <taxon>Hexapoda</taxon>
        <taxon>Insecta</taxon>
        <taxon>Pterygota</taxon>
        <taxon>Neoptera</taxon>
        <taxon>Polyneoptera</taxon>
        <taxon>Dictyoptera</taxon>
        <taxon>Blattodea</taxon>
        <taxon>Blaberoidea</taxon>
        <taxon>Blaberidae</taxon>
        <taxon>Diplopterinae</taxon>
        <taxon>Diploptera</taxon>
    </lineage>
</organism>
<evidence type="ECO:0000259" key="1">
    <source>
        <dbReference type="SMART" id="SM00587"/>
    </source>
</evidence>
<name>A0AAD7ZNS9_DIPPU</name>
<dbReference type="InterPro" id="IPR011009">
    <property type="entry name" value="Kinase-like_dom_sf"/>
</dbReference>
<dbReference type="AlphaFoldDB" id="A0AAD7ZNS9"/>
<protein>
    <recommendedName>
        <fullName evidence="1">CHK kinase-like domain-containing protein</fullName>
    </recommendedName>
</protein>